<keyword evidence="2" id="KW-0012">Acyltransferase</keyword>
<reference evidence="2 3" key="1">
    <citation type="submission" date="2020-04" db="EMBL/GenBank/DDBJ databases">
        <authorList>
            <person name="Yoon J."/>
        </authorList>
    </citation>
    <scope>NUCLEOTIDE SEQUENCE [LARGE SCALE GENOMIC DNA]</scope>
    <source>
        <strain evidence="2 3">KMU-166</strain>
    </source>
</reference>
<proteinExistence type="predicted"/>
<evidence type="ECO:0000259" key="1">
    <source>
        <dbReference type="Pfam" id="PF01553"/>
    </source>
</evidence>
<dbReference type="PANTHER" id="PTHR22753">
    <property type="entry name" value="TRANSMEMBRANE PROTEIN 68"/>
    <property type="match status" value="1"/>
</dbReference>
<evidence type="ECO:0000313" key="3">
    <source>
        <dbReference type="Proteomes" id="UP000765845"/>
    </source>
</evidence>
<gene>
    <name evidence="2" type="ORF">HCU74_00485</name>
</gene>
<keyword evidence="3" id="KW-1185">Reference proteome</keyword>
<organism evidence="2 3">
    <name type="scientific">Spongiibacter thalassae</name>
    <dbReference type="NCBI Taxonomy" id="2721624"/>
    <lineage>
        <taxon>Bacteria</taxon>
        <taxon>Pseudomonadati</taxon>
        <taxon>Pseudomonadota</taxon>
        <taxon>Gammaproteobacteria</taxon>
        <taxon>Cellvibrionales</taxon>
        <taxon>Spongiibacteraceae</taxon>
        <taxon>Spongiibacter</taxon>
    </lineage>
</organism>
<dbReference type="SUPFAM" id="SSF69593">
    <property type="entry name" value="Glycerol-3-phosphate (1)-acyltransferase"/>
    <property type="match status" value="1"/>
</dbReference>
<keyword evidence="2" id="KW-0808">Transferase</keyword>
<sequence length="294" mass="33287">MKKNQRNDSNSRTDQLVQQIIEDTLSLDEEALMHGARQLLKRLRRFSKPVVTGIENIPEAPALFVANHSTMAGDTIVAVPILAESAGRVVRGMNDRAFYENPRLRKLSINNGGVMGHPDIGSALFEANKDVLVFPGGAYEANKNLDLRYTIQWKERTGFVRLAAKHGVPIVPMGIVGPDEWYDRYLDRDELRDSVFGKILRRAGVSEEYMNSDLLPPIPRGFMGTLLPKWKQVFVHFGKPIKTGRYKGKNISQASQFKLRDQTKAELEASIEKMLKLREEMQEDKPSLLNKLGW</sequence>
<dbReference type="InterPro" id="IPR002123">
    <property type="entry name" value="Plipid/glycerol_acylTrfase"/>
</dbReference>
<feature type="domain" description="Phospholipid/glycerol acyltransferase" evidence="1">
    <location>
        <begin position="50"/>
        <end position="175"/>
    </location>
</feature>
<comment type="caution">
    <text evidence="2">The sequence shown here is derived from an EMBL/GenBank/DDBJ whole genome shotgun (WGS) entry which is preliminary data.</text>
</comment>
<evidence type="ECO:0000313" key="2">
    <source>
        <dbReference type="EMBL" id="NKI15882.1"/>
    </source>
</evidence>
<dbReference type="Proteomes" id="UP000765845">
    <property type="component" value="Unassembled WGS sequence"/>
</dbReference>
<dbReference type="GO" id="GO:0016746">
    <property type="term" value="F:acyltransferase activity"/>
    <property type="evidence" value="ECO:0007669"/>
    <property type="project" value="UniProtKB-KW"/>
</dbReference>
<dbReference type="EMBL" id="JAAWWK010000001">
    <property type="protein sequence ID" value="NKI15882.1"/>
    <property type="molecule type" value="Genomic_DNA"/>
</dbReference>
<dbReference type="PANTHER" id="PTHR22753:SF14">
    <property type="entry name" value="MONOACYLGLYCEROL_DIACYLGLYCEROL O-ACYLTRANSFERASE"/>
    <property type="match status" value="1"/>
</dbReference>
<protein>
    <submittedName>
        <fullName evidence="2">Acyltransferase family protein</fullName>
    </submittedName>
</protein>
<dbReference type="CDD" id="cd07987">
    <property type="entry name" value="LPLAT_MGAT-like"/>
    <property type="match status" value="1"/>
</dbReference>
<dbReference type="Pfam" id="PF01553">
    <property type="entry name" value="Acyltransferase"/>
    <property type="match status" value="1"/>
</dbReference>
<accession>A0ABX1GBU9</accession>
<name>A0ABX1GBU9_9GAMM</name>
<dbReference type="RefSeq" id="WP_168448439.1">
    <property type="nucleotide sequence ID" value="NZ_JAAWWK010000001.1"/>
</dbReference>